<keyword evidence="2" id="KW-1185">Reference proteome</keyword>
<accession>A0A6A6M6B2</accession>
<name>A0A6A6M6B2_HEVBR</name>
<reference evidence="1 2" key="1">
    <citation type="journal article" date="2020" name="Mol. Plant">
        <title>The Chromosome-Based Rubber Tree Genome Provides New Insights into Spurge Genome Evolution and Rubber Biosynthesis.</title>
        <authorList>
            <person name="Liu J."/>
            <person name="Shi C."/>
            <person name="Shi C.C."/>
            <person name="Li W."/>
            <person name="Zhang Q.J."/>
            <person name="Zhang Y."/>
            <person name="Li K."/>
            <person name="Lu H.F."/>
            <person name="Shi C."/>
            <person name="Zhu S.T."/>
            <person name="Xiao Z.Y."/>
            <person name="Nan H."/>
            <person name="Yue Y."/>
            <person name="Zhu X.G."/>
            <person name="Wu Y."/>
            <person name="Hong X.N."/>
            <person name="Fan G.Y."/>
            <person name="Tong Y."/>
            <person name="Zhang D."/>
            <person name="Mao C.L."/>
            <person name="Liu Y.L."/>
            <person name="Hao S.J."/>
            <person name="Liu W.Q."/>
            <person name="Lv M.Q."/>
            <person name="Zhang H.B."/>
            <person name="Liu Y."/>
            <person name="Hu-Tang G.R."/>
            <person name="Wang J.P."/>
            <person name="Wang J.H."/>
            <person name="Sun Y.H."/>
            <person name="Ni S.B."/>
            <person name="Chen W.B."/>
            <person name="Zhang X.C."/>
            <person name="Jiao Y.N."/>
            <person name="Eichler E.E."/>
            <person name="Li G.H."/>
            <person name="Liu X."/>
            <person name="Gao L.Z."/>
        </authorList>
    </citation>
    <scope>NUCLEOTIDE SEQUENCE [LARGE SCALE GENOMIC DNA]</scope>
    <source>
        <strain evidence="2">cv. GT1</strain>
        <tissue evidence="1">Leaf</tissue>
    </source>
</reference>
<sequence>MMDDDTSKDEEMDFREIEVSMNTAEFLRLAVRNHLCESANQQATRYLSGLKPSICDKIGIQMVMSVQEARNLALKAEMIL</sequence>
<dbReference type="EMBL" id="JAAGAX010000008">
    <property type="protein sequence ID" value="KAF2307806.1"/>
    <property type="molecule type" value="Genomic_DNA"/>
</dbReference>
<dbReference type="AlphaFoldDB" id="A0A6A6M6B2"/>
<dbReference type="Proteomes" id="UP000467840">
    <property type="component" value="Chromosome 9"/>
</dbReference>
<comment type="caution">
    <text evidence="1">The sequence shown here is derived from an EMBL/GenBank/DDBJ whole genome shotgun (WGS) entry which is preliminary data.</text>
</comment>
<proteinExistence type="predicted"/>
<organism evidence="1 2">
    <name type="scientific">Hevea brasiliensis</name>
    <name type="common">Para rubber tree</name>
    <name type="synonym">Siphonia brasiliensis</name>
    <dbReference type="NCBI Taxonomy" id="3981"/>
    <lineage>
        <taxon>Eukaryota</taxon>
        <taxon>Viridiplantae</taxon>
        <taxon>Streptophyta</taxon>
        <taxon>Embryophyta</taxon>
        <taxon>Tracheophyta</taxon>
        <taxon>Spermatophyta</taxon>
        <taxon>Magnoliopsida</taxon>
        <taxon>eudicotyledons</taxon>
        <taxon>Gunneridae</taxon>
        <taxon>Pentapetalae</taxon>
        <taxon>rosids</taxon>
        <taxon>fabids</taxon>
        <taxon>Malpighiales</taxon>
        <taxon>Euphorbiaceae</taxon>
        <taxon>Crotonoideae</taxon>
        <taxon>Micrandreae</taxon>
        <taxon>Hevea</taxon>
    </lineage>
</organism>
<evidence type="ECO:0000313" key="2">
    <source>
        <dbReference type="Proteomes" id="UP000467840"/>
    </source>
</evidence>
<evidence type="ECO:0000313" key="1">
    <source>
        <dbReference type="EMBL" id="KAF2307806.1"/>
    </source>
</evidence>
<gene>
    <name evidence="1" type="ORF">GH714_032022</name>
</gene>
<protein>
    <submittedName>
        <fullName evidence="1">Uncharacterized protein</fullName>
    </submittedName>
</protein>